<evidence type="ECO:0000313" key="3">
    <source>
        <dbReference type="Proteomes" id="UP001601992"/>
    </source>
</evidence>
<comment type="caution">
    <text evidence="2">The sequence shown here is derived from an EMBL/GenBank/DDBJ whole genome shotgun (WGS) entry which is preliminary data.</text>
</comment>
<protein>
    <submittedName>
        <fullName evidence="2">Sel1 repeat family protein</fullName>
    </submittedName>
</protein>
<feature type="compositionally biased region" description="Basic and acidic residues" evidence="1">
    <location>
        <begin position="1"/>
        <end position="12"/>
    </location>
</feature>
<dbReference type="RefSeq" id="WP_040822103.1">
    <property type="nucleotide sequence ID" value="NZ_JBIAQY010000016.1"/>
</dbReference>
<dbReference type="Proteomes" id="UP001601992">
    <property type="component" value="Unassembled WGS sequence"/>
</dbReference>
<sequence>MTGPDRYDEQDVSRGSLADRYGGTEPVRWQGQVVQPMYCQALGADPTILSLTLQRAAPPAGVRGVGIAVSVLSGHVALAGRRLRGVDVWTEAMSGGVDVELYGAGPDARFALTPVWLGPDGATVSWAGNYGVVPDRSQDGSAVLRCSTGVGAPDFGELVVAVGIRTAPTDESRYRGALYELGVAMHGRGETDQACALWDQAAGLGHVGAAYDLGAVRFGHGELAEAEQWWRMAAEHGDVRAMTGLAEVLDRHGSAGEARRWREYAGQGSRP</sequence>
<evidence type="ECO:0000313" key="2">
    <source>
        <dbReference type="EMBL" id="MFF3573013.1"/>
    </source>
</evidence>
<gene>
    <name evidence="2" type="ORF">ACFYXQ_35145</name>
</gene>
<evidence type="ECO:0000256" key="1">
    <source>
        <dbReference type="SAM" id="MobiDB-lite"/>
    </source>
</evidence>
<proteinExistence type="predicted"/>
<name>A0ABW6S9M8_9NOCA</name>
<organism evidence="2 3">
    <name type="scientific">Nocardia jiangxiensis</name>
    <dbReference type="NCBI Taxonomy" id="282685"/>
    <lineage>
        <taxon>Bacteria</taxon>
        <taxon>Bacillati</taxon>
        <taxon>Actinomycetota</taxon>
        <taxon>Actinomycetes</taxon>
        <taxon>Mycobacteriales</taxon>
        <taxon>Nocardiaceae</taxon>
        <taxon>Nocardia</taxon>
    </lineage>
</organism>
<keyword evidence="3" id="KW-1185">Reference proteome</keyword>
<accession>A0ABW6S9M8</accession>
<reference evidence="2 3" key="1">
    <citation type="submission" date="2024-10" db="EMBL/GenBank/DDBJ databases">
        <title>The Natural Products Discovery Center: Release of the First 8490 Sequenced Strains for Exploring Actinobacteria Biosynthetic Diversity.</title>
        <authorList>
            <person name="Kalkreuter E."/>
            <person name="Kautsar S.A."/>
            <person name="Yang D."/>
            <person name="Bader C.D."/>
            <person name="Teijaro C.N."/>
            <person name="Fluegel L."/>
            <person name="Davis C.M."/>
            <person name="Simpson J.R."/>
            <person name="Lauterbach L."/>
            <person name="Steele A.D."/>
            <person name="Gui C."/>
            <person name="Meng S."/>
            <person name="Li G."/>
            <person name="Viehrig K."/>
            <person name="Ye F."/>
            <person name="Su P."/>
            <person name="Kiefer A.F."/>
            <person name="Nichols A."/>
            <person name="Cepeda A.J."/>
            <person name="Yan W."/>
            <person name="Fan B."/>
            <person name="Jiang Y."/>
            <person name="Adhikari A."/>
            <person name="Zheng C.-J."/>
            <person name="Schuster L."/>
            <person name="Cowan T.M."/>
            <person name="Smanski M.J."/>
            <person name="Chevrette M.G."/>
            <person name="De Carvalho L.P.S."/>
            <person name="Shen B."/>
        </authorList>
    </citation>
    <scope>NUCLEOTIDE SEQUENCE [LARGE SCALE GENOMIC DNA]</scope>
    <source>
        <strain evidence="2 3">NPDC002593</strain>
    </source>
</reference>
<dbReference type="SUPFAM" id="SSF81901">
    <property type="entry name" value="HCP-like"/>
    <property type="match status" value="1"/>
</dbReference>
<dbReference type="Gene3D" id="1.25.40.10">
    <property type="entry name" value="Tetratricopeptide repeat domain"/>
    <property type="match status" value="1"/>
</dbReference>
<dbReference type="EMBL" id="JBIAQY010000016">
    <property type="protein sequence ID" value="MFF3573013.1"/>
    <property type="molecule type" value="Genomic_DNA"/>
</dbReference>
<feature type="region of interest" description="Disordered" evidence="1">
    <location>
        <begin position="1"/>
        <end position="23"/>
    </location>
</feature>
<dbReference type="InterPro" id="IPR011990">
    <property type="entry name" value="TPR-like_helical_dom_sf"/>
</dbReference>